<keyword evidence="2" id="KW-1185">Reference proteome</keyword>
<gene>
    <name evidence="1" type="ORF">C9I94_10830</name>
</gene>
<proteinExistence type="predicted"/>
<sequence>MLLSKKEKELLEKKVKELVARIQTSSINESVKLQQMIQRNKSRLDLHDAVCQFPNLRIAKRRLIDSVWTLAFLDIGNKQAHVLLYGREFIPSYCIERELPSVNCIESDTFVSSRTLAAFEYQGEYFEVLNLKNIFSYNSSLEEVSQLLDVAKSVLETEM</sequence>
<evidence type="ECO:0000313" key="2">
    <source>
        <dbReference type="Proteomes" id="UP000240481"/>
    </source>
</evidence>
<dbReference type="STRING" id="680026.AB733_23030"/>
<name>A0A2T3P786_9GAMM</name>
<accession>A0A2T3P786</accession>
<reference evidence="1 2" key="1">
    <citation type="submission" date="2018-01" db="EMBL/GenBank/DDBJ databases">
        <title>Whole genome sequencing of Histamine producing bacteria.</title>
        <authorList>
            <person name="Butler K."/>
        </authorList>
    </citation>
    <scope>NUCLEOTIDE SEQUENCE [LARGE SCALE GENOMIC DNA]</scope>
    <source>
        <strain evidence="1 2">DSM 24669</strain>
    </source>
</reference>
<comment type="caution">
    <text evidence="1">The sequence shown here is derived from an EMBL/GenBank/DDBJ whole genome shotgun (WGS) entry which is preliminary data.</text>
</comment>
<organism evidence="1 2">
    <name type="scientific">Photobacterium swingsii</name>
    <dbReference type="NCBI Taxonomy" id="680026"/>
    <lineage>
        <taxon>Bacteria</taxon>
        <taxon>Pseudomonadati</taxon>
        <taxon>Pseudomonadota</taxon>
        <taxon>Gammaproteobacteria</taxon>
        <taxon>Vibrionales</taxon>
        <taxon>Vibrionaceae</taxon>
        <taxon>Photobacterium</taxon>
    </lineage>
</organism>
<evidence type="ECO:0000313" key="1">
    <source>
        <dbReference type="EMBL" id="PSW24522.1"/>
    </source>
</evidence>
<dbReference type="AlphaFoldDB" id="A0A2T3P786"/>
<protein>
    <submittedName>
        <fullName evidence="1">Uncharacterized protein</fullName>
    </submittedName>
</protein>
<dbReference type="Proteomes" id="UP000240481">
    <property type="component" value="Unassembled WGS sequence"/>
</dbReference>
<dbReference type="EMBL" id="PYLZ01000005">
    <property type="protein sequence ID" value="PSW24522.1"/>
    <property type="molecule type" value="Genomic_DNA"/>
</dbReference>
<dbReference type="RefSeq" id="WP_107302722.1">
    <property type="nucleotide sequence ID" value="NZ_AP024853.1"/>
</dbReference>